<feature type="domain" description="Nuclease associated modular" evidence="1">
    <location>
        <begin position="168"/>
        <end position="184"/>
    </location>
</feature>
<reference evidence="2 3" key="1">
    <citation type="submission" date="2019-02" db="EMBL/GenBank/DDBJ databases">
        <title>Complete genome sequence of Burkholderia cenocepacia phage BcepSaruman.</title>
        <authorList>
            <person name="Park K."/>
            <person name="Liu M."/>
            <person name="Gill J."/>
        </authorList>
    </citation>
    <scope>NUCLEOTIDE SEQUENCE [LARGE SCALE GENOMIC DNA]</scope>
</reference>
<dbReference type="SMART" id="SM00496">
    <property type="entry name" value="IENR2"/>
    <property type="match status" value="3"/>
</dbReference>
<evidence type="ECO:0000313" key="2">
    <source>
        <dbReference type="EMBL" id="QBX06642.1"/>
    </source>
</evidence>
<dbReference type="InterPro" id="IPR003611">
    <property type="entry name" value="NUMOD3"/>
</dbReference>
<proteinExistence type="predicted"/>
<sequence>MKDYKQKFATELSATTAHVKPKAFRDALIAGATHYTDFYAAVNRKLSLKREFYVYALLDPRKPGSYSYKLARGKTIEFEFEPFYIGKGKGTRMWQHTSESRKATRPTRKHTKVRKIEGAGLDVIVQRLSSDLIEAVAFAAEDLIIESIGRYADGGILTNASAGGAGSSGYKHTEEARMKMSAAGRGVKKSTEWRERMTGIKRSEETKELLRGPKSAEHAEKIRAAALRRPKVECPHCNKSVALNVAKMWHFDNCKQNPDFDASSSTRPTMSDECKEKIRLKSLQQHRDAPMKTCPHCGATGNKNMERHHFDNCKHAA</sequence>
<dbReference type="CDD" id="cd10440">
    <property type="entry name" value="GIY-YIG_COG3680"/>
    <property type="match status" value="1"/>
</dbReference>
<accession>A0A4D5ZGK5</accession>
<dbReference type="GO" id="GO:0003677">
    <property type="term" value="F:DNA binding"/>
    <property type="evidence" value="ECO:0007669"/>
    <property type="project" value="InterPro"/>
</dbReference>
<evidence type="ECO:0000313" key="3">
    <source>
        <dbReference type="Proteomes" id="UP000296455"/>
    </source>
</evidence>
<name>A0A4D5ZGK5_9CAUD</name>
<evidence type="ECO:0000259" key="1">
    <source>
        <dbReference type="SMART" id="SM00496"/>
    </source>
</evidence>
<keyword evidence="2" id="KW-0255">Endonuclease</keyword>
<organism evidence="2 3">
    <name type="scientific">Burkholderia phage BcepSaruman</name>
    <dbReference type="NCBI Taxonomy" id="2530032"/>
    <lineage>
        <taxon>Viruses</taxon>
        <taxon>Duplodnaviria</taxon>
        <taxon>Heunggongvirae</taxon>
        <taxon>Uroviricota</taxon>
        <taxon>Caudoviricetes</taxon>
        <taxon>Sarumanvirus</taxon>
        <taxon>Sarumanvirus bcepsaruman</taxon>
    </lineage>
</organism>
<keyword evidence="3" id="KW-1185">Reference proteome</keyword>
<gene>
    <name evidence="2" type="ORF">BcepSaruman_229</name>
</gene>
<keyword evidence="2" id="KW-0378">Hydrolase</keyword>
<dbReference type="EMBL" id="MK552140">
    <property type="protein sequence ID" value="QBX06642.1"/>
    <property type="molecule type" value="Genomic_DNA"/>
</dbReference>
<dbReference type="Pfam" id="PF22945">
    <property type="entry name" value="LEM-3_GIY-YIG"/>
    <property type="match status" value="1"/>
</dbReference>
<feature type="domain" description="Nuclease associated modular" evidence="1">
    <location>
        <begin position="266"/>
        <end position="282"/>
    </location>
</feature>
<dbReference type="GO" id="GO:0004519">
    <property type="term" value="F:endonuclease activity"/>
    <property type="evidence" value="ECO:0007669"/>
    <property type="project" value="UniProtKB-KW"/>
</dbReference>
<keyword evidence="2" id="KW-0540">Nuclease</keyword>
<dbReference type="Proteomes" id="UP000296455">
    <property type="component" value="Segment"/>
</dbReference>
<protein>
    <submittedName>
        <fullName evidence="2">Homing endonuclease</fullName>
    </submittedName>
</protein>
<feature type="domain" description="Nuclease associated modular" evidence="1">
    <location>
        <begin position="198"/>
        <end position="214"/>
    </location>
</feature>